<sequence>ADDELERVLGHPRERSAHGGAQCHDEHDRGERRDDGDRQAPLIAGEGEHDEDHLEALEQHTFERHGERVPIGDPEPALAPGALGRLDLTPEGSLLVTESPAPCRAQHRLAQPAEPEDEQQPADDEAQHGQRQQQDRGTDERDGRGQHHHGDGGTCQRRPPAAGGADRDDDRGRLHRLDHAGEEHGGEQGDGGHRPSRRLTITAR</sequence>
<evidence type="ECO:0000256" key="1">
    <source>
        <dbReference type="SAM" id="MobiDB-lite"/>
    </source>
</evidence>
<feature type="non-terminal residue" evidence="2">
    <location>
        <position position="1"/>
    </location>
</feature>
<feature type="compositionally biased region" description="Basic and acidic residues" evidence="1">
    <location>
        <begin position="125"/>
        <end position="151"/>
    </location>
</feature>
<reference evidence="2" key="1">
    <citation type="submission" date="2000-06" db="EMBL/GenBank/DDBJ databases">
        <authorList>
            <person name="Kazuhiko M."/>
            <person name="Yamamoto T."/>
            <person name="Watanabe H."/>
            <person name="Yamashita H."/>
            <person name="Kubota M."/>
            <person name="Fukuda S."/>
            <person name="Kurimoto M."/>
        </authorList>
    </citation>
    <scope>NUCLEOTIDE SEQUENCE</scope>
    <source>
        <strain evidence="2">S34</strain>
    </source>
</reference>
<dbReference type="EMBL" id="AB045141">
    <property type="protein sequence ID" value="BAB40764.1"/>
    <property type="molecule type" value="Genomic_DNA"/>
</dbReference>
<dbReference type="AlphaFoldDB" id="Q9AJN8"/>
<feature type="compositionally biased region" description="Acidic residues" evidence="1">
    <location>
        <begin position="114"/>
        <end position="124"/>
    </location>
</feature>
<protein>
    <submittedName>
        <fullName evidence="2">Uncharacterized protein ORF-1</fullName>
    </submittedName>
</protein>
<name>Q9AJN8_ARTRM</name>
<organism evidence="2">
    <name type="scientific">Arthrobacter ramosus</name>
    <dbReference type="NCBI Taxonomy" id="1672"/>
    <lineage>
        <taxon>Bacteria</taxon>
        <taxon>Bacillati</taxon>
        <taxon>Actinomycetota</taxon>
        <taxon>Actinomycetes</taxon>
        <taxon>Micrococcales</taxon>
        <taxon>Micrococcaceae</taxon>
        <taxon>Arthrobacter</taxon>
    </lineage>
</organism>
<accession>Q9AJN8</accession>
<proteinExistence type="predicted"/>
<feature type="region of interest" description="Disordered" evidence="1">
    <location>
        <begin position="1"/>
        <end position="204"/>
    </location>
</feature>
<feature type="compositionally biased region" description="Basic and acidic residues" evidence="1">
    <location>
        <begin position="46"/>
        <end position="70"/>
    </location>
</feature>
<gene>
    <name evidence="2" type="primary">ORF-1</name>
</gene>
<feature type="compositionally biased region" description="Basic and acidic residues" evidence="1">
    <location>
        <begin position="1"/>
        <end position="38"/>
    </location>
</feature>
<feature type="compositionally biased region" description="Basic and acidic residues" evidence="1">
    <location>
        <begin position="165"/>
        <end position="193"/>
    </location>
</feature>
<evidence type="ECO:0000313" key="2">
    <source>
        <dbReference type="EMBL" id="BAB40764.1"/>
    </source>
</evidence>
<reference evidence="2" key="2">
    <citation type="journal article" date="2001" name="Biosci. Biotechnol. Biochem.">
        <title>Trehalose-producing operon treYZ from Arthrobacter ramosus S34.</title>
        <authorList>
            <person name="Yamamoto T."/>
            <person name="Maruta K."/>
            <person name="Watanabe H."/>
            <person name="Yamashita H."/>
            <person name="Kubota M."/>
            <person name="Fukuda S."/>
            <person name="Kurimoto M."/>
        </authorList>
    </citation>
    <scope>NUCLEOTIDE SEQUENCE</scope>
    <source>
        <strain evidence="2">S34</strain>
    </source>
</reference>